<dbReference type="EMBL" id="VOEI01000004">
    <property type="protein sequence ID" value="TWR25491.1"/>
    <property type="molecule type" value="Genomic_DNA"/>
</dbReference>
<keyword evidence="2" id="KW-1185">Reference proteome</keyword>
<dbReference type="AlphaFoldDB" id="A0A563U2D3"/>
<sequence length="65" mass="7601">MGKLEISAEFDYFIEGTHLEADDILEGKIPELLEGLSLKITYQDEQRNEHVTQVSIRNQEIFNEY</sequence>
<accession>A0A563U2D3</accession>
<dbReference type="Proteomes" id="UP000318010">
    <property type="component" value="Unassembled WGS sequence"/>
</dbReference>
<dbReference type="RefSeq" id="WP_146272025.1">
    <property type="nucleotide sequence ID" value="NZ_VOEI01000004.1"/>
</dbReference>
<comment type="caution">
    <text evidence="1">The sequence shown here is derived from an EMBL/GenBank/DDBJ whole genome shotgun (WGS) entry which is preliminary data.</text>
</comment>
<protein>
    <submittedName>
        <fullName evidence="1">Uncharacterized protein</fullName>
    </submittedName>
</protein>
<organism evidence="1 2">
    <name type="scientific">Mucilaginibacter achroorhodeus</name>
    <dbReference type="NCBI Taxonomy" id="2599294"/>
    <lineage>
        <taxon>Bacteria</taxon>
        <taxon>Pseudomonadati</taxon>
        <taxon>Bacteroidota</taxon>
        <taxon>Sphingobacteriia</taxon>
        <taxon>Sphingobacteriales</taxon>
        <taxon>Sphingobacteriaceae</taxon>
        <taxon>Mucilaginibacter</taxon>
    </lineage>
</organism>
<reference evidence="1 2" key="1">
    <citation type="submission" date="2019-07" db="EMBL/GenBank/DDBJ databases">
        <authorList>
            <person name="Kim J."/>
        </authorList>
    </citation>
    <scope>NUCLEOTIDE SEQUENCE [LARGE SCALE GENOMIC DNA]</scope>
    <source>
        <strain evidence="1 2">MJ1a</strain>
    </source>
</reference>
<evidence type="ECO:0000313" key="2">
    <source>
        <dbReference type="Proteomes" id="UP000318010"/>
    </source>
</evidence>
<proteinExistence type="predicted"/>
<evidence type="ECO:0000313" key="1">
    <source>
        <dbReference type="EMBL" id="TWR25491.1"/>
    </source>
</evidence>
<name>A0A563U2D3_9SPHI</name>
<dbReference type="OrthoDB" id="5149141at2"/>
<gene>
    <name evidence="1" type="ORF">FPZ42_12900</name>
</gene>